<proteinExistence type="predicted"/>
<evidence type="ECO:0000259" key="1">
    <source>
        <dbReference type="Pfam" id="PF08434"/>
    </source>
</evidence>
<evidence type="ECO:0000313" key="3">
    <source>
        <dbReference type="Proteomes" id="UP001235939"/>
    </source>
</evidence>
<dbReference type="InterPro" id="IPR013642">
    <property type="entry name" value="CLCA_N"/>
</dbReference>
<dbReference type="EMBL" id="CP092875">
    <property type="protein sequence ID" value="UYV76181.1"/>
    <property type="molecule type" value="Genomic_DNA"/>
</dbReference>
<dbReference type="Pfam" id="PF08434">
    <property type="entry name" value="CLCA"/>
    <property type="match status" value="1"/>
</dbReference>
<evidence type="ECO:0000313" key="2">
    <source>
        <dbReference type="EMBL" id="UYV76181.1"/>
    </source>
</evidence>
<dbReference type="Proteomes" id="UP001235939">
    <property type="component" value="Chromosome 13"/>
</dbReference>
<feature type="domain" description="Calcium-activated chloride channel N-terminal" evidence="1">
    <location>
        <begin position="20"/>
        <end position="73"/>
    </location>
</feature>
<accession>A0ABY6L4V8</accession>
<gene>
    <name evidence="2" type="ORF">LAZ67_13002956</name>
</gene>
<protein>
    <submittedName>
        <fullName evidence="2">CLCA4</fullName>
    </submittedName>
</protein>
<name>A0ABY6L4V8_9ARAC</name>
<organism evidence="2 3">
    <name type="scientific">Cordylochernes scorpioides</name>
    <dbReference type="NCBI Taxonomy" id="51811"/>
    <lineage>
        <taxon>Eukaryota</taxon>
        <taxon>Metazoa</taxon>
        <taxon>Ecdysozoa</taxon>
        <taxon>Arthropoda</taxon>
        <taxon>Chelicerata</taxon>
        <taxon>Arachnida</taxon>
        <taxon>Pseudoscorpiones</taxon>
        <taxon>Cheliferoidea</taxon>
        <taxon>Chernetidae</taxon>
        <taxon>Cordylochernes</taxon>
    </lineage>
</organism>
<keyword evidence="3" id="KW-1185">Reference proteome</keyword>
<reference evidence="2 3" key="1">
    <citation type="submission" date="2022-01" db="EMBL/GenBank/DDBJ databases">
        <title>A chromosomal length assembly of Cordylochernes scorpioides.</title>
        <authorList>
            <person name="Zeh D."/>
            <person name="Zeh J."/>
        </authorList>
    </citation>
    <scope>NUCLEOTIDE SEQUENCE [LARGE SCALE GENOMIC DNA]</scope>
    <source>
        <strain evidence="2">IN4F17</strain>
        <tissue evidence="2">Whole Body</tissue>
    </source>
</reference>
<sequence length="76" mass="8866">MKKISQLKEDIHRSHLKISLAIVLVLKTDDVDSFCEDSEGALEHNTLAPTKQNIRCNYKSTWTIISRHQDFTKLRR</sequence>